<accession>A0A8X6P3N5</accession>
<gene>
    <name evidence="1" type="ORF">NPIL_301211</name>
</gene>
<dbReference type="EMBL" id="BMAW01064425">
    <property type="protein sequence ID" value="GFT45126.1"/>
    <property type="molecule type" value="Genomic_DNA"/>
</dbReference>
<reference evidence="1" key="1">
    <citation type="submission" date="2020-08" db="EMBL/GenBank/DDBJ databases">
        <title>Multicomponent nature underlies the extraordinary mechanical properties of spider dragline silk.</title>
        <authorList>
            <person name="Kono N."/>
            <person name="Nakamura H."/>
            <person name="Mori M."/>
            <person name="Yoshida Y."/>
            <person name="Ohtoshi R."/>
            <person name="Malay A.D."/>
            <person name="Moran D.A.P."/>
            <person name="Tomita M."/>
            <person name="Numata K."/>
            <person name="Arakawa K."/>
        </authorList>
    </citation>
    <scope>NUCLEOTIDE SEQUENCE</scope>
</reference>
<proteinExistence type="predicted"/>
<keyword evidence="2" id="KW-1185">Reference proteome</keyword>
<feature type="non-terminal residue" evidence="1">
    <location>
        <position position="70"/>
    </location>
</feature>
<protein>
    <submittedName>
        <fullName evidence="1">Uncharacterized protein</fullName>
    </submittedName>
</protein>
<comment type="caution">
    <text evidence="1">The sequence shown here is derived from an EMBL/GenBank/DDBJ whole genome shotgun (WGS) entry which is preliminary data.</text>
</comment>
<evidence type="ECO:0000313" key="1">
    <source>
        <dbReference type="EMBL" id="GFT45126.1"/>
    </source>
</evidence>
<evidence type="ECO:0000313" key="2">
    <source>
        <dbReference type="Proteomes" id="UP000887013"/>
    </source>
</evidence>
<organism evidence="1 2">
    <name type="scientific">Nephila pilipes</name>
    <name type="common">Giant wood spider</name>
    <name type="synonym">Nephila maculata</name>
    <dbReference type="NCBI Taxonomy" id="299642"/>
    <lineage>
        <taxon>Eukaryota</taxon>
        <taxon>Metazoa</taxon>
        <taxon>Ecdysozoa</taxon>
        <taxon>Arthropoda</taxon>
        <taxon>Chelicerata</taxon>
        <taxon>Arachnida</taxon>
        <taxon>Araneae</taxon>
        <taxon>Araneomorphae</taxon>
        <taxon>Entelegynae</taxon>
        <taxon>Araneoidea</taxon>
        <taxon>Nephilidae</taxon>
        <taxon>Nephila</taxon>
    </lineage>
</organism>
<sequence length="70" mass="8061">MIGADFRQGESTDFKNIQAVLKDAFSAGRDSTRLEVESYSAKQWQNQSPTDFVYFILKISLWLNLTRPET</sequence>
<name>A0A8X6P3N5_NEPPI</name>
<dbReference type="AlphaFoldDB" id="A0A8X6P3N5"/>
<dbReference type="Proteomes" id="UP000887013">
    <property type="component" value="Unassembled WGS sequence"/>
</dbReference>